<name>A0A0M0KPV9_9EUKA</name>
<dbReference type="Proteomes" id="UP000037460">
    <property type="component" value="Unassembled WGS sequence"/>
</dbReference>
<sequence length="643" mass="71031">MDRETLRRCRGNLAKLKDVLDDICESATPELCRFPPGRPDIELYSQMLETTSNRIDHFEFGAHVYINGQKLRPEASRYEGFRVVQFDRRWSVLSDDVYEIYGDYERGGDNPKKMRDSISRMELGNPVAVITGDAAGTSDGSSFVANTLREALALLGASVFPTEFRMDNRRAKKPSRHDTVIRFAYAALLIRGAPPGTYGLVESFQDYCWLGPHTHVVLAAPGAPAHARLASFLKLAQAQTPPQEPVPEGIFDGVRCILSGMCPIIGNRYELPGKVPWYNLCEAEYSRLPAHEQALYLKFEPTHFLRRLGSATGGSAPIDVAALQREIGAARLAGVPETLLEQASKAMEGEQQRRARVAMEINIRAVCGEGTPADLLAYLRSLRAWIPRAELLHADVEPIHMRFKKELPGVEALLSQALEPDAPDGIPSDLERLERSLEMAVVAGVAEPVVAAAAEALAAHRKRRKEQAALEEQLLALQKREWSDDPTSAVAAAADLVKRARAAGLNETLVQAIERRIEREEKLKTTGVLELQLRAVCAELGMLRGPDDGSDEEASAVGRGSDHESRYQIETLVFGLPVDAARGLAYYCHVSDEELNRAKALGVEAIRAEFRGLTHERAAEDNECVDYVLDAEAGRWGWTIAWH</sequence>
<reference evidence="2" key="1">
    <citation type="journal article" date="2015" name="PLoS Genet.">
        <title>Genome Sequence and Transcriptome Analyses of Chrysochromulina tobin: Metabolic Tools for Enhanced Algal Fitness in the Prominent Order Prymnesiales (Haptophyceae).</title>
        <authorList>
            <person name="Hovde B.T."/>
            <person name="Deodato C.R."/>
            <person name="Hunsperger H.M."/>
            <person name="Ryken S.A."/>
            <person name="Yost W."/>
            <person name="Jha R.K."/>
            <person name="Patterson J."/>
            <person name="Monnat R.J. Jr."/>
            <person name="Barlow S.B."/>
            <person name="Starkenburg S.R."/>
            <person name="Cattolico R.A."/>
        </authorList>
    </citation>
    <scope>NUCLEOTIDE SEQUENCE</scope>
    <source>
        <strain evidence="2">CCMP291</strain>
    </source>
</reference>
<organism evidence="1 2">
    <name type="scientific">Chrysochromulina tobinii</name>
    <dbReference type="NCBI Taxonomy" id="1460289"/>
    <lineage>
        <taxon>Eukaryota</taxon>
        <taxon>Haptista</taxon>
        <taxon>Haptophyta</taxon>
        <taxon>Prymnesiophyceae</taxon>
        <taxon>Prymnesiales</taxon>
        <taxon>Chrysochromulinaceae</taxon>
        <taxon>Chrysochromulina</taxon>
    </lineage>
</organism>
<gene>
    <name evidence="1" type="ORF">Ctob_015673</name>
</gene>
<evidence type="ECO:0000313" key="2">
    <source>
        <dbReference type="Proteomes" id="UP000037460"/>
    </source>
</evidence>
<dbReference type="AlphaFoldDB" id="A0A0M0KPV9"/>
<proteinExistence type="predicted"/>
<comment type="caution">
    <text evidence="1">The sequence shown here is derived from an EMBL/GenBank/DDBJ whole genome shotgun (WGS) entry which is preliminary data.</text>
</comment>
<dbReference type="EMBL" id="JWZX01000586">
    <property type="protein sequence ID" value="KOO40423.1"/>
    <property type="molecule type" value="Genomic_DNA"/>
</dbReference>
<evidence type="ECO:0000313" key="1">
    <source>
        <dbReference type="EMBL" id="KOO40423.1"/>
    </source>
</evidence>
<protein>
    <submittedName>
        <fullName evidence="1">Uncharacterized protein</fullName>
    </submittedName>
</protein>
<keyword evidence="2" id="KW-1185">Reference proteome</keyword>
<accession>A0A0M0KPV9</accession>